<proteinExistence type="predicted"/>
<feature type="domain" description="DUF4123" evidence="1">
    <location>
        <begin position="23"/>
        <end position="140"/>
    </location>
</feature>
<evidence type="ECO:0000259" key="1">
    <source>
        <dbReference type="Pfam" id="PF13503"/>
    </source>
</evidence>
<dbReference type="Proteomes" id="UP000191272">
    <property type="component" value="Chromosome"/>
</dbReference>
<dbReference type="Pfam" id="PF13503">
    <property type="entry name" value="DUF4123"/>
    <property type="match status" value="1"/>
</dbReference>
<dbReference type="EMBL" id="CP020452">
    <property type="protein sequence ID" value="ARC51639.1"/>
    <property type="molecule type" value="Genomic_DNA"/>
</dbReference>
<name>A0ABM6JDD2_NEIMU</name>
<reference evidence="3" key="1">
    <citation type="submission" date="2017-03" db="EMBL/GenBank/DDBJ databases">
        <title>FDA dAtabase for Regulatory Grade micrObial Sequences (FDA-ARGOS): Supporting development and validation of Infectious Disease Dx tests.</title>
        <authorList>
            <person name="Campos J."/>
            <person name="Goldberg B."/>
            <person name="Tallon L."/>
            <person name="Sadzewicz L."/>
            <person name="Sengamalay N."/>
            <person name="Ott S."/>
            <person name="Godinez A."/>
            <person name="Nagaraj S."/>
            <person name="Vyas G."/>
            <person name="Aluvathingal J."/>
            <person name="Nadendla S."/>
            <person name="Geyer C."/>
            <person name="Nandy P."/>
            <person name="Hobson J."/>
            <person name="Sichtig H."/>
        </authorList>
    </citation>
    <scope>NUCLEOTIDE SEQUENCE [LARGE SCALE GENOMIC DNA]</scope>
    <source>
        <strain evidence="3">FDAARGOS_260</strain>
    </source>
</reference>
<dbReference type="InterPro" id="IPR025391">
    <property type="entry name" value="DUF4123"/>
</dbReference>
<dbReference type="RefSeq" id="WP_080614243.1">
    <property type="nucleotide sequence ID" value="NZ_CP020452.2"/>
</dbReference>
<evidence type="ECO:0000313" key="2">
    <source>
        <dbReference type="EMBL" id="ARC51639.1"/>
    </source>
</evidence>
<gene>
    <name evidence="2" type="ORF">A6J88_10890</name>
</gene>
<keyword evidence="3" id="KW-1185">Reference proteome</keyword>
<organism evidence="2 3">
    <name type="scientific">Neisseria mucosa</name>
    <dbReference type="NCBI Taxonomy" id="488"/>
    <lineage>
        <taxon>Bacteria</taxon>
        <taxon>Pseudomonadati</taxon>
        <taxon>Pseudomonadota</taxon>
        <taxon>Betaproteobacteria</taxon>
        <taxon>Neisseriales</taxon>
        <taxon>Neisseriaceae</taxon>
        <taxon>Neisseria</taxon>
    </lineage>
</organism>
<protein>
    <submittedName>
        <fullName evidence="2">DUF4123 domain-containing protein</fullName>
    </submittedName>
</protein>
<accession>A0ABM6JDD2</accession>
<sequence length="273" mass="31746">MDYQNFIQITNQTLNEDFSQKPYLLLDCSQLKKMQRTAMLGYGGIPLWRNVLKMEDETVSPVLLELDKRDFACQIKQICEKMQDIPLYSIILSPLEAKELAEHLGQYSLCQTQDGQPLILRFGDTRILPVLENTFSNEHRIHFFAPITKWFYPDIGSEWRLIENQNAAAVSKLKGILELNDAEYEGIMNGSIPYTLFVKVYEHLMQSGNTNENIRSDLWMDIRVEVEKEDIASPSFSMNRFIGRYLQSLPDKLEIWKSDETTLPGRFEYQEAV</sequence>
<evidence type="ECO:0000313" key="3">
    <source>
        <dbReference type="Proteomes" id="UP000191272"/>
    </source>
</evidence>